<evidence type="ECO:0000313" key="9">
    <source>
        <dbReference type="Proteomes" id="UP000479190"/>
    </source>
</evidence>
<proteinExistence type="inferred from homology"/>
<evidence type="ECO:0008006" key="10">
    <source>
        <dbReference type="Google" id="ProtNLM"/>
    </source>
</evidence>
<dbReference type="PANTHER" id="PTHR28599:SF1">
    <property type="entry name" value="SMALL INTEGRAL MEMBRANE PROTEIN 12"/>
    <property type="match status" value="1"/>
</dbReference>
<comment type="subcellular location">
    <subcellularLocation>
        <location evidence="1">Membrane</location>
        <topology evidence="1">Single-pass membrane protein</topology>
    </subcellularLocation>
</comment>
<evidence type="ECO:0000256" key="1">
    <source>
        <dbReference type="ARBA" id="ARBA00004167"/>
    </source>
</evidence>
<gene>
    <name evidence="8" type="ORF">TBRA_LOCUS3396</name>
</gene>
<keyword evidence="5 7" id="KW-0472">Membrane</keyword>
<evidence type="ECO:0000256" key="3">
    <source>
        <dbReference type="ARBA" id="ARBA00022692"/>
    </source>
</evidence>
<dbReference type="EMBL" id="CADCXV010000645">
    <property type="protein sequence ID" value="CAB0031427.1"/>
    <property type="molecule type" value="Genomic_DNA"/>
</dbReference>
<keyword evidence="9" id="KW-1185">Reference proteome</keyword>
<evidence type="ECO:0000256" key="4">
    <source>
        <dbReference type="ARBA" id="ARBA00022989"/>
    </source>
</evidence>
<evidence type="ECO:0000256" key="5">
    <source>
        <dbReference type="ARBA" id="ARBA00023136"/>
    </source>
</evidence>
<dbReference type="OrthoDB" id="10052506at2759"/>
<dbReference type="InterPro" id="IPR031933">
    <property type="entry name" value="UPF0767"/>
</dbReference>
<sequence length="85" mass="9509">MAWPALAMMVLRRYTPFITLPFAAVIGFIGYHAEGWISDRHTPSTAPINQQRQDRLLQESMDSNTTKAKHNPLEVNLSPSLSPSS</sequence>
<dbReference type="GO" id="GO:0016020">
    <property type="term" value="C:membrane"/>
    <property type="evidence" value="ECO:0007669"/>
    <property type="project" value="UniProtKB-SubCell"/>
</dbReference>
<keyword evidence="4 7" id="KW-1133">Transmembrane helix</keyword>
<feature type="region of interest" description="Disordered" evidence="6">
    <location>
        <begin position="59"/>
        <end position="85"/>
    </location>
</feature>
<feature type="transmembrane region" description="Helical" evidence="7">
    <location>
        <begin position="14"/>
        <end position="33"/>
    </location>
</feature>
<comment type="similarity">
    <text evidence="2">Belongs to the SMIM12 family.</text>
</comment>
<evidence type="ECO:0000256" key="6">
    <source>
        <dbReference type="SAM" id="MobiDB-lite"/>
    </source>
</evidence>
<evidence type="ECO:0000256" key="7">
    <source>
        <dbReference type="SAM" id="Phobius"/>
    </source>
</evidence>
<keyword evidence="3 7" id="KW-0812">Transmembrane</keyword>
<name>A0A6H5I2F8_9HYME</name>
<dbReference type="AlphaFoldDB" id="A0A6H5I2F8"/>
<evidence type="ECO:0000256" key="2">
    <source>
        <dbReference type="ARBA" id="ARBA00007304"/>
    </source>
</evidence>
<dbReference type="PANTHER" id="PTHR28599">
    <property type="entry name" value="SMALL INTEGRAL MEMBRANE PROTEIN 12"/>
    <property type="match status" value="1"/>
</dbReference>
<dbReference type="Pfam" id="PF15990">
    <property type="entry name" value="UPF0767"/>
    <property type="match status" value="1"/>
</dbReference>
<reference evidence="8 9" key="1">
    <citation type="submission" date="2020-02" db="EMBL/GenBank/DDBJ databases">
        <authorList>
            <person name="Ferguson B K."/>
        </authorList>
    </citation>
    <scope>NUCLEOTIDE SEQUENCE [LARGE SCALE GENOMIC DNA]</scope>
</reference>
<protein>
    <recommendedName>
        <fullName evidence="10">Small integral membrane protein 12</fullName>
    </recommendedName>
</protein>
<dbReference type="Proteomes" id="UP000479190">
    <property type="component" value="Unassembled WGS sequence"/>
</dbReference>
<evidence type="ECO:0000313" key="8">
    <source>
        <dbReference type="EMBL" id="CAB0031427.1"/>
    </source>
</evidence>
<organism evidence="8 9">
    <name type="scientific">Trichogramma brassicae</name>
    <dbReference type="NCBI Taxonomy" id="86971"/>
    <lineage>
        <taxon>Eukaryota</taxon>
        <taxon>Metazoa</taxon>
        <taxon>Ecdysozoa</taxon>
        <taxon>Arthropoda</taxon>
        <taxon>Hexapoda</taxon>
        <taxon>Insecta</taxon>
        <taxon>Pterygota</taxon>
        <taxon>Neoptera</taxon>
        <taxon>Endopterygota</taxon>
        <taxon>Hymenoptera</taxon>
        <taxon>Apocrita</taxon>
        <taxon>Proctotrupomorpha</taxon>
        <taxon>Chalcidoidea</taxon>
        <taxon>Trichogrammatidae</taxon>
        <taxon>Trichogramma</taxon>
    </lineage>
</organism>
<accession>A0A6H5I2F8</accession>